<dbReference type="InterPro" id="IPR006528">
    <property type="entry name" value="Phage_head_morphogenesis_dom"/>
</dbReference>
<dbReference type="Proteomes" id="UP000037267">
    <property type="component" value="Unassembled WGS sequence"/>
</dbReference>
<dbReference type="OrthoDB" id="9765386at2"/>
<accession>A0A0L0WD15</accession>
<organism evidence="2 3">
    <name type="scientific">Gottschalkia purinilytica</name>
    <name type="common">Clostridium purinilyticum</name>
    <dbReference type="NCBI Taxonomy" id="1503"/>
    <lineage>
        <taxon>Bacteria</taxon>
        <taxon>Bacillati</taxon>
        <taxon>Bacillota</taxon>
        <taxon>Tissierellia</taxon>
        <taxon>Tissierellales</taxon>
        <taxon>Gottschalkiaceae</taxon>
        <taxon>Gottschalkia</taxon>
    </lineage>
</organism>
<reference evidence="3" key="1">
    <citation type="submission" date="2015-07" db="EMBL/GenBank/DDBJ databases">
        <title>Draft genome sequence of the purine-degrading Gottschalkia purinilyticum DSM 1384 (formerly Clostridium purinilyticum).</title>
        <authorList>
            <person name="Poehlein A."/>
            <person name="Schiel-Bengelsdorf B."/>
            <person name="Bengelsdorf F.R."/>
            <person name="Daniel R."/>
            <person name="Duerre P."/>
        </authorList>
    </citation>
    <scope>NUCLEOTIDE SEQUENCE [LARGE SCALE GENOMIC DNA]</scope>
    <source>
        <strain evidence="3">DSM 1384</strain>
    </source>
</reference>
<name>A0A0L0WD15_GOTPU</name>
<dbReference type="Pfam" id="PF04233">
    <property type="entry name" value="Phage_Mu_F"/>
    <property type="match status" value="1"/>
</dbReference>
<evidence type="ECO:0000259" key="1">
    <source>
        <dbReference type="Pfam" id="PF04233"/>
    </source>
</evidence>
<dbReference type="STRING" id="1503.CLPU_3c00880"/>
<dbReference type="NCBIfam" id="TIGR01641">
    <property type="entry name" value="phageSPP1_gp7"/>
    <property type="match status" value="1"/>
</dbReference>
<keyword evidence="3" id="KW-1185">Reference proteome</keyword>
<dbReference type="AlphaFoldDB" id="A0A0L0WD15"/>
<dbReference type="EMBL" id="LGSS01000003">
    <property type="protein sequence ID" value="KNF09310.1"/>
    <property type="molecule type" value="Genomic_DNA"/>
</dbReference>
<evidence type="ECO:0000313" key="2">
    <source>
        <dbReference type="EMBL" id="KNF09310.1"/>
    </source>
</evidence>
<feature type="domain" description="Phage head morphogenesis" evidence="1">
    <location>
        <begin position="127"/>
        <end position="232"/>
    </location>
</feature>
<gene>
    <name evidence="2" type="ORF">CLPU_3c00880</name>
</gene>
<sequence length="268" mass="31783">MTVEERAKLYQKTEQLIQERPELARFTEVRYSYYKLQRLEGLHADMLLQLYEMGAIEEEILYNRLATTYKDSYYKSLYNNAMYYEITRKYNTVDKTILDMILNKRWVAGKNFSERIWKATSTLSDILKNEFGQMLASGTSLDKMTKRLKELFNTKWHEAERLVRTESAFVVEQANLNAYKEDGIQEYKFLATLDTRTSKKCRGLDGKVFKIIEAVEGVNYPPVHPYCRSTTISAMSKPKYRAMNIGRGYERIEFMKYDDWYNKYIRAS</sequence>
<evidence type="ECO:0000313" key="3">
    <source>
        <dbReference type="Proteomes" id="UP000037267"/>
    </source>
</evidence>
<proteinExistence type="predicted"/>
<protein>
    <submittedName>
        <fullName evidence="2">Phage putative head morphogenesis protein, SPP1 gp7 family</fullName>
    </submittedName>
</protein>
<comment type="caution">
    <text evidence="2">The sequence shown here is derived from an EMBL/GenBank/DDBJ whole genome shotgun (WGS) entry which is preliminary data.</text>
</comment>